<protein>
    <recommendedName>
        <fullName evidence="3">N-acetyltransferase</fullName>
    </recommendedName>
</protein>
<gene>
    <name evidence="1" type="ORF">Q7A36_27865</name>
</gene>
<sequence>MLELVSLRTQPDLRAQVFGQVFRALWPAFMQEDPTADLFFARAHREAYLDTAFAVVDPARPEVAVGRAFAVPFAFGEDGREELPDAGWDGVVRWAHEDRTLGRAPNALSALEITLLPSHWGRSASGVVLDAMRRRAHDLDLRHFFAPVRPTEKHLEPFVPMVEYAARRRVDGLPADPWLRVHVRAGGAIVKVAPTSMVVPGTIADWRRWTGMEFSESGSIAVPGALAPVHVSLEQDHAVYVEPNVWLRHTVPD</sequence>
<dbReference type="Proteomes" id="UP001243009">
    <property type="component" value="Unassembled WGS sequence"/>
</dbReference>
<accession>A0ABT9E7L9</accession>
<dbReference type="Gene3D" id="3.40.630.30">
    <property type="match status" value="1"/>
</dbReference>
<evidence type="ECO:0000313" key="1">
    <source>
        <dbReference type="EMBL" id="MDO9712192.1"/>
    </source>
</evidence>
<evidence type="ECO:0008006" key="3">
    <source>
        <dbReference type="Google" id="ProtNLM"/>
    </source>
</evidence>
<organism evidence="1 2">
    <name type="scientific">Paracraurococcus lichenis</name>
    <dbReference type="NCBI Taxonomy" id="3064888"/>
    <lineage>
        <taxon>Bacteria</taxon>
        <taxon>Pseudomonadati</taxon>
        <taxon>Pseudomonadota</taxon>
        <taxon>Alphaproteobacteria</taxon>
        <taxon>Acetobacterales</taxon>
        <taxon>Roseomonadaceae</taxon>
        <taxon>Paracraurococcus</taxon>
    </lineage>
</organism>
<evidence type="ECO:0000313" key="2">
    <source>
        <dbReference type="Proteomes" id="UP001243009"/>
    </source>
</evidence>
<dbReference type="EMBL" id="JAUTWS010000042">
    <property type="protein sequence ID" value="MDO9712192.1"/>
    <property type="molecule type" value="Genomic_DNA"/>
</dbReference>
<keyword evidence="2" id="KW-1185">Reference proteome</keyword>
<reference evidence="1 2" key="1">
    <citation type="submission" date="2023-08" db="EMBL/GenBank/DDBJ databases">
        <title>The draft genome sequence of Paracraurococcus sp. LOR1-02.</title>
        <authorList>
            <person name="Kingkaew E."/>
            <person name="Tanasupawat S."/>
        </authorList>
    </citation>
    <scope>NUCLEOTIDE SEQUENCE [LARGE SCALE GENOMIC DNA]</scope>
    <source>
        <strain evidence="1 2">LOR1-02</strain>
    </source>
</reference>
<comment type="caution">
    <text evidence="1">The sequence shown here is derived from an EMBL/GenBank/DDBJ whole genome shotgun (WGS) entry which is preliminary data.</text>
</comment>
<dbReference type="RefSeq" id="WP_305107048.1">
    <property type="nucleotide sequence ID" value="NZ_JAUTWS010000042.1"/>
</dbReference>
<proteinExistence type="predicted"/>
<name>A0ABT9E7L9_9PROT</name>